<evidence type="ECO:0000313" key="3">
    <source>
        <dbReference type="EMBL" id="AMJ99201.1"/>
    </source>
</evidence>
<reference evidence="3 4" key="1">
    <citation type="submission" date="2015-12" db="EMBL/GenBank/DDBJ databases">
        <authorList>
            <person name="Shamseldin A."/>
            <person name="Moawad H."/>
            <person name="Abd El-Rahim W.M."/>
            <person name="Sadowsky M.J."/>
        </authorList>
    </citation>
    <scope>NUCLEOTIDE SEQUENCE [LARGE SCALE GENOMIC DNA]</scope>
    <source>
        <strain evidence="3 4">D7</strain>
    </source>
</reference>
<protein>
    <submittedName>
        <fullName evidence="3">Endonuclease</fullName>
    </submittedName>
</protein>
<organism evidence="3 4">
    <name type="scientific">Alteromonas macleodii</name>
    <name type="common">Pseudoalteromonas macleodii</name>
    <dbReference type="NCBI Taxonomy" id="28108"/>
    <lineage>
        <taxon>Bacteria</taxon>
        <taxon>Pseudomonadati</taxon>
        <taxon>Pseudomonadota</taxon>
        <taxon>Gammaproteobacteria</taxon>
        <taxon>Alteromonadales</taxon>
        <taxon>Alteromonadaceae</taxon>
        <taxon>Alteromonas/Salinimonas group</taxon>
        <taxon>Alteromonas</taxon>
    </lineage>
</organism>
<dbReference type="CDD" id="cd10456">
    <property type="entry name" value="GIY-YIG_UPF0213"/>
    <property type="match status" value="1"/>
</dbReference>
<keyword evidence="3" id="KW-0255">Endonuclease</keyword>
<dbReference type="Proteomes" id="UP000063991">
    <property type="component" value="Chromosome"/>
</dbReference>
<dbReference type="Pfam" id="PF01541">
    <property type="entry name" value="GIY-YIG"/>
    <property type="match status" value="1"/>
</dbReference>
<sequence>MAQSIPANAGNTHHGCTKATWYLYLVENKLGQLYTGITTNPKRRIAQHRGELKGGAKALKGKAPLTFKAIFEMTDKSHASKLEYEVKRMSRPQKNGIIRKGQLNELMCMKTQFED</sequence>
<dbReference type="InterPro" id="IPR035901">
    <property type="entry name" value="GIY-YIG_endonuc_sf"/>
</dbReference>
<dbReference type="OrthoDB" id="9797095at2"/>
<comment type="similarity">
    <text evidence="1">Belongs to the UPF0213 family.</text>
</comment>
<evidence type="ECO:0000256" key="1">
    <source>
        <dbReference type="ARBA" id="ARBA00007435"/>
    </source>
</evidence>
<proteinExistence type="inferred from homology"/>
<keyword evidence="3" id="KW-0540">Nuclease</keyword>
<dbReference type="AlphaFoldDB" id="A0A126Q1V1"/>
<dbReference type="PANTHER" id="PTHR34477">
    <property type="entry name" value="UPF0213 PROTEIN YHBQ"/>
    <property type="match status" value="1"/>
</dbReference>
<evidence type="ECO:0000313" key="4">
    <source>
        <dbReference type="Proteomes" id="UP000063991"/>
    </source>
</evidence>
<dbReference type="PANTHER" id="PTHR34477:SF1">
    <property type="entry name" value="UPF0213 PROTEIN YHBQ"/>
    <property type="match status" value="1"/>
</dbReference>
<feature type="domain" description="GIY-YIG" evidence="2">
    <location>
        <begin position="19"/>
        <end position="96"/>
    </location>
</feature>
<evidence type="ECO:0000259" key="2">
    <source>
        <dbReference type="PROSITE" id="PS50164"/>
    </source>
</evidence>
<dbReference type="EMBL" id="CP014323">
    <property type="protein sequence ID" value="AMJ99201.1"/>
    <property type="molecule type" value="Genomic_DNA"/>
</dbReference>
<dbReference type="InterPro" id="IPR050190">
    <property type="entry name" value="UPF0213_domain"/>
</dbReference>
<dbReference type="InterPro" id="IPR000305">
    <property type="entry name" value="GIY-YIG_endonuc"/>
</dbReference>
<keyword evidence="3" id="KW-0378">Hydrolase</keyword>
<dbReference type="PROSITE" id="PS50164">
    <property type="entry name" value="GIY_YIG"/>
    <property type="match status" value="1"/>
</dbReference>
<dbReference type="GO" id="GO:0004519">
    <property type="term" value="F:endonuclease activity"/>
    <property type="evidence" value="ECO:0007669"/>
    <property type="project" value="UniProtKB-KW"/>
</dbReference>
<gene>
    <name evidence="3" type="ORF">AVL55_14165</name>
</gene>
<dbReference type="SUPFAM" id="SSF82771">
    <property type="entry name" value="GIY-YIG endonuclease"/>
    <property type="match status" value="1"/>
</dbReference>
<dbReference type="Gene3D" id="3.40.1440.10">
    <property type="entry name" value="GIY-YIG endonuclease"/>
    <property type="match status" value="1"/>
</dbReference>
<dbReference type="RefSeq" id="WP_061095564.1">
    <property type="nucleotide sequence ID" value="NZ_CP014323.1"/>
</dbReference>
<dbReference type="SMART" id="SM00465">
    <property type="entry name" value="GIYc"/>
    <property type="match status" value="1"/>
</dbReference>
<accession>A0A126Q1V1</accession>
<name>A0A126Q1V1_ALTMA</name>